<dbReference type="AlphaFoldDB" id="A0A0V0GET8"/>
<dbReference type="InterPro" id="IPR036397">
    <property type="entry name" value="RNaseH_sf"/>
</dbReference>
<name>A0A0V0GET8_SOLCH</name>
<evidence type="ECO:0000313" key="2">
    <source>
        <dbReference type="EMBL" id="JAP06753.1"/>
    </source>
</evidence>
<sequence length="68" mass="7799">MTPFWAIVDRVAKFVHFLVVKTTDSMEDYAKLYINLIRLHGAPFSIISDRGPQFTSHLWNSFQIGLGT</sequence>
<dbReference type="GO" id="GO:0003676">
    <property type="term" value="F:nucleic acid binding"/>
    <property type="evidence" value="ECO:0007669"/>
    <property type="project" value="InterPro"/>
</dbReference>
<protein>
    <submittedName>
        <fullName evidence="2">Putative ovule protein</fullName>
    </submittedName>
</protein>
<proteinExistence type="predicted"/>
<reference evidence="2" key="1">
    <citation type="submission" date="2015-12" db="EMBL/GenBank/DDBJ databases">
        <title>Gene expression during late stages of embryo sac development: a critical building block for successful pollen-pistil interactions.</title>
        <authorList>
            <person name="Liu Y."/>
            <person name="Joly V."/>
            <person name="Sabar M."/>
            <person name="Matton D.P."/>
        </authorList>
    </citation>
    <scope>NUCLEOTIDE SEQUENCE</scope>
</reference>
<accession>A0A0V0GET8</accession>
<feature type="domain" description="Integrase catalytic" evidence="1">
    <location>
        <begin position="1"/>
        <end position="68"/>
    </location>
</feature>
<organism evidence="2">
    <name type="scientific">Solanum chacoense</name>
    <name type="common">Chaco potato</name>
    <dbReference type="NCBI Taxonomy" id="4108"/>
    <lineage>
        <taxon>Eukaryota</taxon>
        <taxon>Viridiplantae</taxon>
        <taxon>Streptophyta</taxon>
        <taxon>Embryophyta</taxon>
        <taxon>Tracheophyta</taxon>
        <taxon>Spermatophyta</taxon>
        <taxon>Magnoliopsida</taxon>
        <taxon>eudicotyledons</taxon>
        <taxon>Gunneridae</taxon>
        <taxon>Pentapetalae</taxon>
        <taxon>asterids</taxon>
        <taxon>lamiids</taxon>
        <taxon>Solanales</taxon>
        <taxon>Solanaceae</taxon>
        <taxon>Solanoideae</taxon>
        <taxon>Solaneae</taxon>
        <taxon>Solanum</taxon>
    </lineage>
</organism>
<dbReference type="PROSITE" id="PS50994">
    <property type="entry name" value="INTEGRASE"/>
    <property type="match status" value="1"/>
</dbReference>
<dbReference type="InterPro" id="IPR012337">
    <property type="entry name" value="RNaseH-like_sf"/>
</dbReference>
<dbReference type="SUPFAM" id="SSF53098">
    <property type="entry name" value="Ribonuclease H-like"/>
    <property type="match status" value="1"/>
</dbReference>
<dbReference type="GO" id="GO:0015074">
    <property type="term" value="P:DNA integration"/>
    <property type="evidence" value="ECO:0007669"/>
    <property type="project" value="InterPro"/>
</dbReference>
<dbReference type="EMBL" id="GEDG01040359">
    <property type="protein sequence ID" value="JAP06753.1"/>
    <property type="molecule type" value="Transcribed_RNA"/>
</dbReference>
<dbReference type="InterPro" id="IPR001584">
    <property type="entry name" value="Integrase_cat-core"/>
</dbReference>
<dbReference type="Gene3D" id="3.30.420.10">
    <property type="entry name" value="Ribonuclease H-like superfamily/Ribonuclease H"/>
    <property type="match status" value="1"/>
</dbReference>
<dbReference type="PANTHER" id="PTHR35046">
    <property type="entry name" value="ZINC KNUCKLE (CCHC-TYPE) FAMILY PROTEIN"/>
    <property type="match status" value="1"/>
</dbReference>
<evidence type="ECO:0000259" key="1">
    <source>
        <dbReference type="PROSITE" id="PS50994"/>
    </source>
</evidence>
<dbReference type="PANTHER" id="PTHR35046:SF26">
    <property type="entry name" value="RNA-DIRECTED DNA POLYMERASE"/>
    <property type="match status" value="1"/>
</dbReference>